<accession>A0A9X2K278</accession>
<dbReference type="RefSeq" id="WP_253740759.1">
    <property type="nucleotide sequence ID" value="NZ_BAABKA010000048.1"/>
</dbReference>
<proteinExistence type="predicted"/>
<keyword evidence="4" id="KW-1185">Reference proteome</keyword>
<dbReference type="Pfam" id="PF00353">
    <property type="entry name" value="HemolysinCabind"/>
    <property type="match status" value="1"/>
</dbReference>
<evidence type="ECO:0000313" key="3">
    <source>
        <dbReference type="EMBL" id="MCP2354266.1"/>
    </source>
</evidence>
<keyword evidence="2" id="KW-0732">Signal</keyword>
<sequence>MSTTRGTGSRSRATVLRRHGVRALTAGATVAAAAAASLLAVAGPAHAAANVSVSAPLLQITADAAADAITITQVGGRLVVRNDGGLLFPGAGCTATAKNVSVCDADGVTTIVADTGAGNDTLTNRTTLRSRVVLGAGSDLFFGGTATDQAAGEAGDDRLAGQTGDDVLLGGDGADSANGGDGADKCDAETVTLCE</sequence>
<dbReference type="GO" id="GO:0005509">
    <property type="term" value="F:calcium ion binding"/>
    <property type="evidence" value="ECO:0007669"/>
    <property type="project" value="InterPro"/>
</dbReference>
<comment type="caution">
    <text evidence="3">The sequence shown here is derived from an EMBL/GenBank/DDBJ whole genome shotgun (WGS) entry which is preliminary data.</text>
</comment>
<dbReference type="Gene3D" id="2.150.10.10">
    <property type="entry name" value="Serralysin-like metalloprotease, C-terminal"/>
    <property type="match status" value="1"/>
</dbReference>
<organism evidence="3 4">
    <name type="scientific">Nonomuraea thailandensis</name>
    <dbReference type="NCBI Taxonomy" id="1188745"/>
    <lineage>
        <taxon>Bacteria</taxon>
        <taxon>Bacillati</taxon>
        <taxon>Actinomycetota</taxon>
        <taxon>Actinomycetes</taxon>
        <taxon>Streptosporangiales</taxon>
        <taxon>Streptosporangiaceae</taxon>
        <taxon>Nonomuraea</taxon>
    </lineage>
</organism>
<feature type="signal peptide" evidence="2">
    <location>
        <begin position="1"/>
        <end position="47"/>
    </location>
</feature>
<dbReference type="PROSITE" id="PS00330">
    <property type="entry name" value="HEMOLYSIN_CALCIUM"/>
    <property type="match status" value="1"/>
</dbReference>
<dbReference type="InterPro" id="IPR018511">
    <property type="entry name" value="Hemolysin-typ_Ca-bd_CS"/>
</dbReference>
<dbReference type="SUPFAM" id="SSF51120">
    <property type="entry name" value="beta-Roll"/>
    <property type="match status" value="1"/>
</dbReference>
<evidence type="ECO:0000313" key="4">
    <source>
        <dbReference type="Proteomes" id="UP001139648"/>
    </source>
</evidence>
<reference evidence="3" key="1">
    <citation type="submission" date="2022-06" db="EMBL/GenBank/DDBJ databases">
        <title>Sequencing the genomes of 1000 actinobacteria strains.</title>
        <authorList>
            <person name="Klenk H.-P."/>
        </authorList>
    </citation>
    <scope>NUCLEOTIDE SEQUENCE</scope>
    <source>
        <strain evidence="3">DSM 46694</strain>
    </source>
</reference>
<evidence type="ECO:0000256" key="1">
    <source>
        <dbReference type="SAM" id="MobiDB-lite"/>
    </source>
</evidence>
<evidence type="ECO:0000256" key="2">
    <source>
        <dbReference type="SAM" id="SignalP"/>
    </source>
</evidence>
<feature type="chain" id="PRO_5040800380" evidence="2">
    <location>
        <begin position="48"/>
        <end position="195"/>
    </location>
</feature>
<dbReference type="InterPro" id="IPR006311">
    <property type="entry name" value="TAT_signal"/>
</dbReference>
<dbReference type="AlphaFoldDB" id="A0A9X2K278"/>
<dbReference type="Proteomes" id="UP001139648">
    <property type="component" value="Unassembled WGS sequence"/>
</dbReference>
<dbReference type="InterPro" id="IPR011049">
    <property type="entry name" value="Serralysin-like_metalloprot_C"/>
</dbReference>
<dbReference type="PROSITE" id="PS51318">
    <property type="entry name" value="TAT"/>
    <property type="match status" value="1"/>
</dbReference>
<protein>
    <submittedName>
        <fullName evidence="3">Ca2+-binding RTX toxin-like protein</fullName>
    </submittedName>
</protein>
<dbReference type="EMBL" id="JAMZEB010000002">
    <property type="protein sequence ID" value="MCP2354266.1"/>
    <property type="molecule type" value="Genomic_DNA"/>
</dbReference>
<name>A0A9X2K278_9ACTN</name>
<feature type="compositionally biased region" description="Low complexity" evidence="1">
    <location>
        <begin position="164"/>
        <end position="178"/>
    </location>
</feature>
<dbReference type="InterPro" id="IPR001343">
    <property type="entry name" value="Hemolysn_Ca-bd"/>
</dbReference>
<gene>
    <name evidence="3" type="ORF">HD597_001286</name>
</gene>
<feature type="region of interest" description="Disordered" evidence="1">
    <location>
        <begin position="152"/>
        <end position="184"/>
    </location>
</feature>